<organism evidence="3 4">
    <name type="scientific">Fusarium napiforme</name>
    <dbReference type="NCBI Taxonomy" id="42672"/>
    <lineage>
        <taxon>Eukaryota</taxon>
        <taxon>Fungi</taxon>
        <taxon>Dikarya</taxon>
        <taxon>Ascomycota</taxon>
        <taxon>Pezizomycotina</taxon>
        <taxon>Sordariomycetes</taxon>
        <taxon>Hypocreomycetidae</taxon>
        <taxon>Hypocreales</taxon>
        <taxon>Nectriaceae</taxon>
        <taxon>Fusarium</taxon>
        <taxon>Fusarium fujikuroi species complex</taxon>
    </lineage>
</organism>
<feature type="compositionally biased region" description="Acidic residues" evidence="1">
    <location>
        <begin position="425"/>
        <end position="441"/>
    </location>
</feature>
<dbReference type="EMBL" id="JAAOAO010000036">
    <property type="protein sequence ID" value="KAF5566777.1"/>
    <property type="molecule type" value="Genomic_DNA"/>
</dbReference>
<comment type="caution">
    <text evidence="3">The sequence shown here is derived from an EMBL/GenBank/DDBJ whole genome shotgun (WGS) entry which is preliminary data.</text>
</comment>
<dbReference type="Proteomes" id="UP000574317">
    <property type="component" value="Unassembled WGS sequence"/>
</dbReference>
<dbReference type="AlphaFoldDB" id="A0A8H5K5H9"/>
<evidence type="ECO:0000256" key="1">
    <source>
        <dbReference type="SAM" id="MobiDB-lite"/>
    </source>
</evidence>
<feature type="region of interest" description="Disordered" evidence="1">
    <location>
        <begin position="417"/>
        <end position="441"/>
    </location>
</feature>
<name>A0A8H5K5H9_9HYPO</name>
<evidence type="ECO:0000313" key="3">
    <source>
        <dbReference type="EMBL" id="KAF5566777.1"/>
    </source>
</evidence>
<dbReference type="Pfam" id="PF20150">
    <property type="entry name" value="2EXR"/>
    <property type="match status" value="1"/>
</dbReference>
<feature type="region of interest" description="Disordered" evidence="1">
    <location>
        <begin position="168"/>
        <end position="192"/>
    </location>
</feature>
<protein>
    <recommendedName>
        <fullName evidence="2">2EXR domain-containing protein</fullName>
    </recommendedName>
</protein>
<sequence>MTQPMVVEHPDHGGGLKQTEKMPALSANEVSLVVFHLFPNLPTELRLKIWKAACFPYAKNQRGLHYIDLASIGDDLRSWIGLPTKAPMEMKALHPDFPTSNSGQQVVGRANRSTYMWDSGLRKACKESREVISKHFQMNIWRGTQGKDIDALELDECLSKACQPYPSQLYTEESTSEDDEELYEKKPGDEDSVLEPEPFLPTCLLSHNQKHAEPFMVMPTRDLFCIQNPGTHPLPLVLNDARLQVSCPGGKTIVLRHSFNLALEFETTWFDNFPGSWAELIKEKSPRGVFANWAQSCNWSKGNAPYIYLLNKAARWGPGWFVDKDAVFHDCDDAYVEVQNHYLDDFPVEPAEASAMLGFLWLVWKLWTVAFCDCTHDEICLMCNHGLGLDLTKYVKVLVRHEEEHGRDQTEYRVDELDNGSYCEIEQESEDGKEDQETTEL</sequence>
<evidence type="ECO:0000313" key="4">
    <source>
        <dbReference type="Proteomes" id="UP000574317"/>
    </source>
</evidence>
<reference evidence="3 4" key="1">
    <citation type="submission" date="2020-05" db="EMBL/GenBank/DDBJ databases">
        <title>Identification and distribution of gene clusters putatively required for synthesis of sphingolipid metabolism inhibitors in phylogenetically diverse species of the filamentous fungus Fusarium.</title>
        <authorList>
            <person name="Kim H.-S."/>
            <person name="Busman M."/>
            <person name="Brown D.W."/>
            <person name="Divon H."/>
            <person name="Uhlig S."/>
            <person name="Proctor R.H."/>
        </authorList>
    </citation>
    <scope>NUCLEOTIDE SEQUENCE [LARGE SCALE GENOMIC DNA]</scope>
    <source>
        <strain evidence="3 4">NRRL 25196</strain>
    </source>
</reference>
<gene>
    <name evidence="3" type="ORF">FNAPI_945</name>
</gene>
<keyword evidence="4" id="KW-1185">Reference proteome</keyword>
<proteinExistence type="predicted"/>
<dbReference type="InterPro" id="IPR045518">
    <property type="entry name" value="2EXR"/>
</dbReference>
<feature type="domain" description="2EXR" evidence="2">
    <location>
        <begin position="35"/>
        <end position="135"/>
    </location>
</feature>
<evidence type="ECO:0000259" key="2">
    <source>
        <dbReference type="Pfam" id="PF20150"/>
    </source>
</evidence>
<accession>A0A8H5K5H9</accession>